<dbReference type="PANTHER" id="PTHR36174:SF1">
    <property type="entry name" value="LIPID II:GLYCINE GLYCYLTRANSFERASE"/>
    <property type="match status" value="1"/>
</dbReference>
<evidence type="ECO:0000256" key="3">
    <source>
        <dbReference type="ARBA" id="ARBA00022960"/>
    </source>
</evidence>
<protein>
    <submittedName>
        <fullName evidence="8">Aminoacyltransferase</fullName>
    </submittedName>
</protein>
<dbReference type="Gene3D" id="3.40.630.30">
    <property type="match status" value="2"/>
</dbReference>
<dbReference type="SUPFAM" id="SSF55729">
    <property type="entry name" value="Acyl-CoA N-acyltransferases (Nat)"/>
    <property type="match status" value="2"/>
</dbReference>
<keyword evidence="5" id="KW-0012">Acyltransferase</keyword>
<reference evidence="8" key="1">
    <citation type="submission" date="2020-10" db="EMBL/GenBank/DDBJ databases">
        <authorList>
            <person name="Gilroy R."/>
        </authorList>
    </citation>
    <scope>NUCLEOTIDE SEQUENCE</scope>
    <source>
        <strain evidence="8">CHK165-10780</strain>
    </source>
</reference>
<dbReference type="GO" id="GO:0009252">
    <property type="term" value="P:peptidoglycan biosynthetic process"/>
    <property type="evidence" value="ECO:0007669"/>
    <property type="project" value="UniProtKB-KW"/>
</dbReference>
<evidence type="ECO:0000256" key="7">
    <source>
        <dbReference type="SAM" id="Coils"/>
    </source>
</evidence>
<evidence type="ECO:0000256" key="6">
    <source>
        <dbReference type="ARBA" id="ARBA00023316"/>
    </source>
</evidence>
<dbReference type="Proteomes" id="UP000886725">
    <property type="component" value="Unassembled WGS sequence"/>
</dbReference>
<accession>A0A9D0Z0R7</accession>
<dbReference type="Gene3D" id="1.20.58.90">
    <property type="match status" value="1"/>
</dbReference>
<keyword evidence="7" id="KW-0175">Coiled coil</keyword>
<dbReference type="AlphaFoldDB" id="A0A9D0Z0R7"/>
<dbReference type="GO" id="GO:0071555">
    <property type="term" value="P:cell wall organization"/>
    <property type="evidence" value="ECO:0007669"/>
    <property type="project" value="UniProtKB-KW"/>
</dbReference>
<proteinExistence type="inferred from homology"/>
<dbReference type="GO" id="GO:0008360">
    <property type="term" value="P:regulation of cell shape"/>
    <property type="evidence" value="ECO:0007669"/>
    <property type="project" value="UniProtKB-KW"/>
</dbReference>
<comment type="caution">
    <text evidence="8">The sequence shown here is derived from an EMBL/GenBank/DDBJ whole genome shotgun (WGS) entry which is preliminary data.</text>
</comment>
<evidence type="ECO:0000313" key="8">
    <source>
        <dbReference type="EMBL" id="HIQ65349.1"/>
    </source>
</evidence>
<keyword evidence="3" id="KW-0133">Cell shape</keyword>
<dbReference type="EMBL" id="DVFU01000122">
    <property type="protein sequence ID" value="HIQ65349.1"/>
    <property type="molecule type" value="Genomic_DNA"/>
</dbReference>
<dbReference type="InterPro" id="IPR016181">
    <property type="entry name" value="Acyl_CoA_acyltransferase"/>
</dbReference>
<dbReference type="PROSITE" id="PS51191">
    <property type="entry name" value="FEMABX"/>
    <property type="match status" value="1"/>
</dbReference>
<sequence>MKFVSLEEKEFDSFARHHPQASFYQASTWGHLKEENGWQMHLLGVKDGKKIIAATLLLGKKTPIGYRMFYAPRGLLVDYDNYDVLSFFTEEIKKYAKKNKGIFIKIDPYLSYQERDINGDIVKDGKDNKHAFQNLRKMGYKHFGFNIMQDTLQPRWMFVTETKGKSLDDIYAHMDPKTRQILHKAERQGVYTREISYEELPKFKDIMAHTGERREFIDRPLSYYQEMYKHLHPDGTLKILVAEINMKELVVKTKKEIADIQKEMEERAYKHDNQLMPMNEKKYAAKQKEAQNNIERLKKNVRKYQTYLEEDGDVITLGGILFLIHGNEVLSLVGGSYAKYMEFQSAYVVHFAGLKYALENGFDRYNFYGIVGDFDEHKELGGLYTFKKSFGGTVVELIGEFDLILNTPLYHLYHLAFNTYHFLKNLKAKLHK</sequence>
<dbReference type="InterPro" id="IPR003447">
    <property type="entry name" value="FEMABX"/>
</dbReference>
<dbReference type="PANTHER" id="PTHR36174">
    <property type="entry name" value="LIPID II:GLYCINE GLYCYLTRANSFERASE"/>
    <property type="match status" value="1"/>
</dbReference>
<evidence type="ECO:0000256" key="4">
    <source>
        <dbReference type="ARBA" id="ARBA00022984"/>
    </source>
</evidence>
<evidence type="ECO:0000256" key="1">
    <source>
        <dbReference type="ARBA" id="ARBA00009943"/>
    </source>
</evidence>
<name>A0A9D0Z0R7_9FIRM</name>
<keyword evidence="4" id="KW-0573">Peptidoglycan synthesis</keyword>
<evidence type="ECO:0000256" key="5">
    <source>
        <dbReference type="ARBA" id="ARBA00023315"/>
    </source>
</evidence>
<organism evidence="8 9">
    <name type="scientific">Candidatus Faecenecus gallistercoris</name>
    <dbReference type="NCBI Taxonomy" id="2840793"/>
    <lineage>
        <taxon>Bacteria</taxon>
        <taxon>Bacillati</taxon>
        <taxon>Bacillota</taxon>
        <taxon>Bacillota incertae sedis</taxon>
        <taxon>Candidatus Faecenecus</taxon>
    </lineage>
</organism>
<reference evidence="8" key="2">
    <citation type="journal article" date="2021" name="PeerJ">
        <title>Extensive microbial diversity within the chicken gut microbiome revealed by metagenomics and culture.</title>
        <authorList>
            <person name="Gilroy R."/>
            <person name="Ravi A."/>
            <person name="Getino M."/>
            <person name="Pursley I."/>
            <person name="Horton D.L."/>
            <person name="Alikhan N.F."/>
            <person name="Baker D."/>
            <person name="Gharbi K."/>
            <person name="Hall N."/>
            <person name="Watson M."/>
            <person name="Adriaenssens E.M."/>
            <person name="Foster-Nyarko E."/>
            <person name="Jarju S."/>
            <person name="Secka A."/>
            <person name="Antonio M."/>
            <person name="Oren A."/>
            <person name="Chaudhuri R.R."/>
            <person name="La Ragione R."/>
            <person name="Hildebrand F."/>
            <person name="Pallen M.J."/>
        </authorList>
    </citation>
    <scope>NUCLEOTIDE SEQUENCE</scope>
    <source>
        <strain evidence="8">CHK165-10780</strain>
    </source>
</reference>
<dbReference type="InterPro" id="IPR050644">
    <property type="entry name" value="PG_Glycine_Bridge_Synth"/>
</dbReference>
<gene>
    <name evidence="8" type="ORF">IAC85_06385</name>
</gene>
<keyword evidence="6" id="KW-0961">Cell wall biogenesis/degradation</keyword>
<dbReference type="Pfam" id="PF02388">
    <property type="entry name" value="FemAB"/>
    <property type="match status" value="1"/>
</dbReference>
<keyword evidence="2" id="KW-0808">Transferase</keyword>
<dbReference type="GO" id="GO:0016755">
    <property type="term" value="F:aminoacyltransferase activity"/>
    <property type="evidence" value="ECO:0007669"/>
    <property type="project" value="InterPro"/>
</dbReference>
<feature type="coiled-coil region" evidence="7">
    <location>
        <begin position="280"/>
        <end position="307"/>
    </location>
</feature>
<comment type="similarity">
    <text evidence="1">Belongs to the FemABX family.</text>
</comment>
<evidence type="ECO:0000256" key="2">
    <source>
        <dbReference type="ARBA" id="ARBA00022679"/>
    </source>
</evidence>
<evidence type="ECO:0000313" key="9">
    <source>
        <dbReference type="Proteomes" id="UP000886725"/>
    </source>
</evidence>